<dbReference type="SUPFAM" id="SSF53474">
    <property type="entry name" value="alpha/beta-Hydrolases"/>
    <property type="match status" value="1"/>
</dbReference>
<dbReference type="GO" id="GO:0006508">
    <property type="term" value="P:proteolysis"/>
    <property type="evidence" value="ECO:0007669"/>
    <property type="project" value="InterPro"/>
</dbReference>
<dbReference type="EMBL" id="JAGIQL010000008">
    <property type="protein sequence ID" value="MBP0456652.1"/>
    <property type="molecule type" value="Genomic_DNA"/>
</dbReference>
<feature type="region of interest" description="Disordered" evidence="1">
    <location>
        <begin position="414"/>
        <end position="436"/>
    </location>
</feature>
<dbReference type="AlphaFoldDB" id="A0A940RTA7"/>
<dbReference type="PANTHER" id="PTHR11731:SF193">
    <property type="entry name" value="DIPEPTIDYL PEPTIDASE 9"/>
    <property type="match status" value="1"/>
</dbReference>
<dbReference type="Pfam" id="PF00930">
    <property type="entry name" value="DPPIV_N"/>
    <property type="match status" value="1"/>
</dbReference>
<gene>
    <name evidence="4" type="ORF">JFN87_03925</name>
</gene>
<organism evidence="4 5">
    <name type="scientific">Streptomyces montanisoli</name>
    <dbReference type="NCBI Taxonomy" id="2798581"/>
    <lineage>
        <taxon>Bacteria</taxon>
        <taxon>Bacillati</taxon>
        <taxon>Actinomycetota</taxon>
        <taxon>Actinomycetes</taxon>
        <taxon>Kitasatosporales</taxon>
        <taxon>Streptomycetaceae</taxon>
        <taxon>Streptomyces</taxon>
    </lineage>
</organism>
<name>A0A940RTA7_9ACTN</name>
<dbReference type="InterPro" id="IPR050278">
    <property type="entry name" value="Serine_Prot_S9B/DPPIV"/>
</dbReference>
<dbReference type="Proteomes" id="UP000670475">
    <property type="component" value="Unassembled WGS sequence"/>
</dbReference>
<dbReference type="RefSeq" id="WP_209338432.1">
    <property type="nucleotide sequence ID" value="NZ_JAGIQL010000008.1"/>
</dbReference>
<evidence type="ECO:0000313" key="5">
    <source>
        <dbReference type="Proteomes" id="UP000670475"/>
    </source>
</evidence>
<proteinExistence type="predicted"/>
<dbReference type="InterPro" id="IPR001375">
    <property type="entry name" value="Peptidase_S9_cat"/>
</dbReference>
<dbReference type="SUPFAM" id="SSF82171">
    <property type="entry name" value="DPP6 N-terminal domain-like"/>
    <property type="match status" value="1"/>
</dbReference>
<dbReference type="InterPro" id="IPR002469">
    <property type="entry name" value="Peptidase_S9B_N"/>
</dbReference>
<keyword evidence="5" id="KW-1185">Reference proteome</keyword>
<accession>A0A940RTA7</accession>
<evidence type="ECO:0000256" key="1">
    <source>
        <dbReference type="SAM" id="MobiDB-lite"/>
    </source>
</evidence>
<feature type="domain" description="Peptidase S9 prolyl oligopeptidase catalytic" evidence="2">
    <location>
        <begin position="512"/>
        <end position="710"/>
    </location>
</feature>
<dbReference type="PANTHER" id="PTHR11731">
    <property type="entry name" value="PROTEASE FAMILY S9B,C DIPEPTIDYL-PEPTIDASE IV-RELATED"/>
    <property type="match status" value="1"/>
</dbReference>
<feature type="domain" description="Dipeptidylpeptidase IV N-terminal" evidence="3">
    <location>
        <begin position="109"/>
        <end position="403"/>
    </location>
</feature>
<dbReference type="InterPro" id="IPR029058">
    <property type="entry name" value="AB_hydrolase_fold"/>
</dbReference>
<evidence type="ECO:0000259" key="3">
    <source>
        <dbReference type="Pfam" id="PF00930"/>
    </source>
</evidence>
<dbReference type="Pfam" id="PF00326">
    <property type="entry name" value="Peptidase_S9"/>
    <property type="match status" value="1"/>
</dbReference>
<reference evidence="4" key="1">
    <citation type="submission" date="2021-03" db="EMBL/GenBank/DDBJ databases">
        <title>Whole genome sequence of Streptomyces bomunensis MMS17-BM035.</title>
        <authorList>
            <person name="Lee J.H."/>
        </authorList>
    </citation>
    <scope>NUCLEOTIDE SEQUENCE</scope>
    <source>
        <strain evidence="4">MMS17-BM035</strain>
    </source>
</reference>
<dbReference type="GO" id="GO:0008239">
    <property type="term" value="F:dipeptidyl-peptidase activity"/>
    <property type="evidence" value="ECO:0007669"/>
    <property type="project" value="TreeGrafter"/>
</dbReference>
<protein>
    <submittedName>
        <fullName evidence="4">Prolyl oligopeptidase family serine peptidase</fullName>
    </submittedName>
</protein>
<sequence>MPTSDLPRQFTRTRRYTLGAPARFTVAPDGDAVLFVRSRAGDDPVGCLWVLDVATGEERLLADPAELLGGAADEVPEEERVRRERARQQAAGITDYATDTATRLAVFALSGRLWVVETGSGALRELPARQPVVDPRPSPDGRHVAYVSGGALRVIGADGGGDRTVATPDPAEGPDVFFGLPEHAASESMGRHRAYWWAPDGDRLLATRVDNREVQLRYLSEPADPAKPPRAMRYPQVGTANAEVTLWIADLAGKRQQVRWDRDAFEYVPVAGWDEHGPFAAVLSRDQRTLKVLAVDPVDGTTRLLAERQDERWVELLVPGVPARMATGLLVDTLDRGATRHLSVGGAPVTPDGLQLHEVLAVDGETVFFVAAEEPTERHLWSYRPEQGVRRLTEQPGVHSGVFGGGTLVHTARTPDLPGSRTSVHRQAAGHNGRPRADYTAAAPVEIVSHAQRPLLELRVESAAVGPRALRTHLFLPSWHRPGDAPLPVLLDPYGGPALQKVLAEQSGHDFVSQWFAEQGFAVLVADGAGTPGRGPRWEKEIHGDLVGPALADQVAALHATAERRPELDLGRVAIRGWSFSGTLAAAAVLRRPDVFHAAVAGAPVTDQRLYDACWKERYLGSPDRYPEHYETSSLLADAPKLRRPLLLVHGLADDNVFVAGTLRLSAALLAAGKPHEVLPLSGTTHAASAGDTFARMLEHQLEFLLRNLDAGSTR</sequence>
<dbReference type="GO" id="GO:0008236">
    <property type="term" value="F:serine-type peptidase activity"/>
    <property type="evidence" value="ECO:0007669"/>
    <property type="project" value="InterPro"/>
</dbReference>
<evidence type="ECO:0000313" key="4">
    <source>
        <dbReference type="EMBL" id="MBP0456652.1"/>
    </source>
</evidence>
<evidence type="ECO:0000259" key="2">
    <source>
        <dbReference type="Pfam" id="PF00326"/>
    </source>
</evidence>
<comment type="caution">
    <text evidence="4">The sequence shown here is derived from an EMBL/GenBank/DDBJ whole genome shotgun (WGS) entry which is preliminary data.</text>
</comment>
<dbReference type="Gene3D" id="3.40.50.1820">
    <property type="entry name" value="alpha/beta hydrolase"/>
    <property type="match status" value="1"/>
</dbReference>
<dbReference type="Gene3D" id="2.140.10.30">
    <property type="entry name" value="Dipeptidylpeptidase IV, N-terminal domain"/>
    <property type="match status" value="1"/>
</dbReference>